<feature type="chain" id="PRO_5014090243" evidence="1">
    <location>
        <begin position="22"/>
        <end position="112"/>
    </location>
</feature>
<accession>A0A1W2WEM7</accession>
<accession>F6XFH2</accession>
<dbReference type="InParanoid" id="F6XFH2"/>
<dbReference type="KEGG" id="cin:100178386"/>
<sequence>MFLRFCVLVLSVELLFSNINGEEISGNYTIFQGSGSPHLVHEIPFNPPRCRSSVPTVLCYDVIDKAGNQGVFDVEVLSVFDWGFTVKVTRKRMTSNGFMNLIWRAEEGTYSI</sequence>
<evidence type="ECO:0000313" key="3">
    <source>
        <dbReference type="Proteomes" id="UP000008144"/>
    </source>
</evidence>
<reference evidence="2" key="3">
    <citation type="submission" date="2025-08" db="UniProtKB">
        <authorList>
            <consortium name="Ensembl"/>
        </authorList>
    </citation>
    <scope>IDENTIFICATION</scope>
</reference>
<dbReference type="GeneID" id="100178386"/>
<dbReference type="Ensembl" id="ENSCINT00000019991.3">
    <property type="protein sequence ID" value="ENSCINP00000019991.3"/>
    <property type="gene ID" value="ENSCING00000009871.3"/>
</dbReference>
<evidence type="ECO:0000256" key="1">
    <source>
        <dbReference type="SAM" id="SignalP"/>
    </source>
</evidence>
<proteinExistence type="predicted"/>
<dbReference type="RefSeq" id="XP_002127796.1">
    <property type="nucleotide sequence ID" value="XM_002127760.3"/>
</dbReference>
<organism evidence="2 3">
    <name type="scientific">Ciona intestinalis</name>
    <name type="common">Transparent sea squirt</name>
    <name type="synonym">Ascidia intestinalis</name>
    <dbReference type="NCBI Taxonomy" id="7719"/>
    <lineage>
        <taxon>Eukaryota</taxon>
        <taxon>Metazoa</taxon>
        <taxon>Chordata</taxon>
        <taxon>Tunicata</taxon>
        <taxon>Ascidiacea</taxon>
        <taxon>Phlebobranchia</taxon>
        <taxon>Cionidae</taxon>
        <taxon>Ciona</taxon>
    </lineage>
</organism>
<reference evidence="3" key="1">
    <citation type="journal article" date="2002" name="Science">
        <title>The draft genome of Ciona intestinalis: insights into chordate and vertebrate origins.</title>
        <authorList>
            <person name="Dehal P."/>
            <person name="Satou Y."/>
            <person name="Campbell R.K."/>
            <person name="Chapman J."/>
            <person name="Degnan B."/>
            <person name="De Tomaso A."/>
            <person name="Davidson B."/>
            <person name="Di Gregorio A."/>
            <person name="Gelpke M."/>
            <person name="Goodstein D.M."/>
            <person name="Harafuji N."/>
            <person name="Hastings K.E."/>
            <person name="Ho I."/>
            <person name="Hotta K."/>
            <person name="Huang W."/>
            <person name="Kawashima T."/>
            <person name="Lemaire P."/>
            <person name="Martinez D."/>
            <person name="Meinertzhagen I.A."/>
            <person name="Necula S."/>
            <person name="Nonaka M."/>
            <person name="Putnam N."/>
            <person name="Rash S."/>
            <person name="Saiga H."/>
            <person name="Satake M."/>
            <person name="Terry A."/>
            <person name="Yamada L."/>
            <person name="Wang H.G."/>
            <person name="Awazu S."/>
            <person name="Azumi K."/>
            <person name="Boore J."/>
            <person name="Branno M."/>
            <person name="Chin-Bow S."/>
            <person name="DeSantis R."/>
            <person name="Doyle S."/>
            <person name="Francino P."/>
            <person name="Keys D.N."/>
            <person name="Haga S."/>
            <person name="Hayashi H."/>
            <person name="Hino K."/>
            <person name="Imai K.S."/>
            <person name="Inaba K."/>
            <person name="Kano S."/>
            <person name="Kobayashi K."/>
            <person name="Kobayashi M."/>
            <person name="Lee B.I."/>
            <person name="Makabe K.W."/>
            <person name="Manohar C."/>
            <person name="Matassi G."/>
            <person name="Medina M."/>
            <person name="Mochizuki Y."/>
            <person name="Mount S."/>
            <person name="Morishita T."/>
            <person name="Miura S."/>
            <person name="Nakayama A."/>
            <person name="Nishizaka S."/>
            <person name="Nomoto H."/>
            <person name="Ohta F."/>
            <person name="Oishi K."/>
            <person name="Rigoutsos I."/>
            <person name="Sano M."/>
            <person name="Sasaki A."/>
            <person name="Sasakura Y."/>
            <person name="Shoguchi E."/>
            <person name="Shin-i T."/>
            <person name="Spagnuolo A."/>
            <person name="Stainier D."/>
            <person name="Suzuki M.M."/>
            <person name="Tassy O."/>
            <person name="Takatori N."/>
            <person name="Tokuoka M."/>
            <person name="Yagi K."/>
            <person name="Yoshizaki F."/>
            <person name="Wada S."/>
            <person name="Zhang C."/>
            <person name="Hyatt P.D."/>
            <person name="Larimer F."/>
            <person name="Detter C."/>
            <person name="Doggett N."/>
            <person name="Glavina T."/>
            <person name="Hawkins T."/>
            <person name="Richardson P."/>
            <person name="Lucas S."/>
            <person name="Kohara Y."/>
            <person name="Levine M."/>
            <person name="Satoh N."/>
            <person name="Rokhsar D.S."/>
        </authorList>
    </citation>
    <scope>NUCLEOTIDE SEQUENCE [LARGE SCALE GENOMIC DNA]</scope>
</reference>
<dbReference type="Proteomes" id="UP000008144">
    <property type="component" value="Chromosome 9"/>
</dbReference>
<reference evidence="2" key="2">
    <citation type="journal article" date="2008" name="Genome Biol.">
        <title>Improved genome assembly and evidence-based global gene model set for the chordate Ciona intestinalis: new insight into intron and operon populations.</title>
        <authorList>
            <person name="Satou Y."/>
            <person name="Mineta K."/>
            <person name="Ogasawara M."/>
            <person name="Sasakura Y."/>
            <person name="Shoguchi E."/>
            <person name="Ueno K."/>
            <person name="Yamada L."/>
            <person name="Matsumoto J."/>
            <person name="Wasserscheid J."/>
            <person name="Dewar K."/>
            <person name="Wiley G.B."/>
            <person name="Macmil S.L."/>
            <person name="Roe B.A."/>
            <person name="Zeller R.W."/>
            <person name="Hastings K.E."/>
            <person name="Lemaire P."/>
            <person name="Lindquist E."/>
            <person name="Endo T."/>
            <person name="Hotta K."/>
            <person name="Inaba K."/>
        </authorList>
    </citation>
    <scope>NUCLEOTIDE SEQUENCE [LARGE SCALE GENOMIC DNA]</scope>
    <source>
        <strain evidence="2">wild type</strain>
    </source>
</reference>
<keyword evidence="3" id="KW-1185">Reference proteome</keyword>
<dbReference type="HOGENOM" id="CLU_2144977_0_0_1"/>
<gene>
    <name evidence="2" type="primary">LOC100178386</name>
</gene>
<dbReference type="AlphaFoldDB" id="F6XFH2"/>
<reference evidence="2" key="4">
    <citation type="submission" date="2025-09" db="UniProtKB">
        <authorList>
            <consortium name="Ensembl"/>
        </authorList>
    </citation>
    <scope>IDENTIFICATION</scope>
</reference>
<evidence type="ECO:0000313" key="2">
    <source>
        <dbReference type="Ensembl" id="ENSCINP00000019991.3"/>
    </source>
</evidence>
<keyword evidence="1" id="KW-0732">Signal</keyword>
<name>F6XFH2_CIOIN</name>
<feature type="signal peptide" evidence="1">
    <location>
        <begin position="1"/>
        <end position="21"/>
    </location>
</feature>
<dbReference type="EMBL" id="EAAA01002993">
    <property type="status" value="NOT_ANNOTATED_CDS"/>
    <property type="molecule type" value="Genomic_DNA"/>
</dbReference>
<protein>
    <submittedName>
        <fullName evidence="2">Uncharacterized LOC100178386</fullName>
    </submittedName>
</protein>